<dbReference type="Pfam" id="PF08634">
    <property type="entry name" value="Pet127"/>
    <property type="match status" value="1"/>
</dbReference>
<dbReference type="RefSeq" id="XP_025379278.1">
    <property type="nucleotide sequence ID" value="XM_025518767.1"/>
</dbReference>
<feature type="region of interest" description="Disordered" evidence="1">
    <location>
        <begin position="169"/>
        <end position="194"/>
    </location>
</feature>
<feature type="region of interest" description="Disordered" evidence="1">
    <location>
        <begin position="566"/>
        <end position="624"/>
    </location>
</feature>
<dbReference type="EMBL" id="KZ819635">
    <property type="protein sequence ID" value="PWN92080.1"/>
    <property type="molecule type" value="Genomic_DNA"/>
</dbReference>
<dbReference type="GO" id="GO:0000964">
    <property type="term" value="P:mitochondrial RNA 5'-end processing"/>
    <property type="evidence" value="ECO:0007669"/>
    <property type="project" value="TreeGrafter"/>
</dbReference>
<evidence type="ECO:0000313" key="3">
    <source>
        <dbReference type="Proteomes" id="UP000245768"/>
    </source>
</evidence>
<dbReference type="OrthoDB" id="10249045at2759"/>
<reference evidence="2 3" key="1">
    <citation type="journal article" date="2018" name="Mol. Biol. Evol.">
        <title>Broad Genomic Sampling Reveals a Smut Pathogenic Ancestry of the Fungal Clade Ustilaginomycotina.</title>
        <authorList>
            <person name="Kijpornyongpan T."/>
            <person name="Mondo S.J."/>
            <person name="Barry K."/>
            <person name="Sandor L."/>
            <person name="Lee J."/>
            <person name="Lipzen A."/>
            <person name="Pangilinan J."/>
            <person name="LaButti K."/>
            <person name="Hainaut M."/>
            <person name="Henrissat B."/>
            <person name="Grigoriev I.V."/>
            <person name="Spatafora J.W."/>
            <person name="Aime M.C."/>
        </authorList>
    </citation>
    <scope>NUCLEOTIDE SEQUENCE [LARGE SCALE GENOMIC DNA]</scope>
    <source>
        <strain evidence="2 3">MCA 4198</strain>
    </source>
</reference>
<feature type="compositionally biased region" description="Low complexity" evidence="1">
    <location>
        <begin position="604"/>
        <end position="615"/>
    </location>
</feature>
<dbReference type="AlphaFoldDB" id="A0A316YR99"/>
<keyword evidence="3" id="KW-1185">Reference proteome</keyword>
<dbReference type="InterPro" id="IPR013943">
    <property type="entry name" value="Pet127"/>
</dbReference>
<proteinExistence type="predicted"/>
<dbReference type="InParanoid" id="A0A316YR99"/>
<gene>
    <name evidence="2" type="ORF">FA10DRAFT_228797</name>
</gene>
<organism evidence="2 3">
    <name type="scientific">Acaromyces ingoldii</name>
    <dbReference type="NCBI Taxonomy" id="215250"/>
    <lineage>
        <taxon>Eukaryota</taxon>
        <taxon>Fungi</taxon>
        <taxon>Dikarya</taxon>
        <taxon>Basidiomycota</taxon>
        <taxon>Ustilaginomycotina</taxon>
        <taxon>Exobasidiomycetes</taxon>
        <taxon>Exobasidiales</taxon>
        <taxon>Cryptobasidiaceae</taxon>
        <taxon>Acaromyces</taxon>
    </lineage>
</organism>
<dbReference type="GeneID" id="37040683"/>
<sequence length="660" mass="74463">MDWWSRQGKWRTKIGGRVNALDVDVQPVEPLREMTVANLAHGLDRVLFNPGIHWLRDTRSGIYNYDPRIRNLLDVDLFDYAALPPYVTSSQDKELAQLVRREGKRYSGSTSSMTGMLSHVYFAISAWRQPQLKNFTEAYQGMPGGFSFGAKLPSSIVLRRFADGDDGQPRYAIDADKSSPGDGGGDDSGGDNSNYVLTQLGKSMEKMLTSSPEQYERYLRINSHQLSEEERSRPEAYHYAKSDKFVMRSQLDCWDERLPRKSFDLKTRAVIAVRQDRANWVESSGYQIRHATGLFESFEREMWDMNRSAFLKYYFQARIGHMDGIFVAFHSTASMFGFQYIPLEDMAERVFGSLEMGEQAFRLSIGIAEKLLDAATELYPSDTLKITLDAEQSHDPVLNVFVEPDRPEEEGATPKDSIEKEGDAASDDRAAGVGKDGDKTREPRIVQLQVSFDRYLSGAHVTGPVDFSAPQGRSIDHIALDEIERRRHSQLPSLEWSLEYSISPCPHLTEGQVRQNLAKVRKRQEAVAPLLMPNVEAINEREEFRERELGKNPEALKRFLEDRRSGAAKGMPLAPGQNPIRGETEGEGAKGPSGEVGTPDKVDAGAGPDAAAAPDRANDTKWKKINESVLRLRRLAKLGREDAEKREDKDRLEMYERRGD</sequence>
<name>A0A316YR99_9BASI</name>
<protein>
    <submittedName>
        <fullName evidence="2">Pet127-domain-containing protein</fullName>
    </submittedName>
</protein>
<dbReference type="PANTHER" id="PTHR31014">
    <property type="entry name" value="MITOCHONDRIAL TRANSLATION SYSTEM COMPONENT PET127-RELATED"/>
    <property type="match status" value="1"/>
</dbReference>
<evidence type="ECO:0000256" key="1">
    <source>
        <dbReference type="SAM" id="MobiDB-lite"/>
    </source>
</evidence>
<dbReference type="GO" id="GO:0005740">
    <property type="term" value="C:mitochondrial envelope"/>
    <property type="evidence" value="ECO:0007669"/>
    <property type="project" value="TreeGrafter"/>
</dbReference>
<feature type="compositionally biased region" description="Basic and acidic residues" evidence="1">
    <location>
        <begin position="412"/>
        <end position="442"/>
    </location>
</feature>
<feature type="region of interest" description="Disordered" evidence="1">
    <location>
        <begin position="401"/>
        <end position="442"/>
    </location>
</feature>
<accession>A0A316YR99</accession>
<dbReference type="STRING" id="215250.A0A316YR99"/>
<dbReference type="FunCoup" id="A0A316YR99">
    <property type="interactions" value="128"/>
</dbReference>
<evidence type="ECO:0000313" key="2">
    <source>
        <dbReference type="EMBL" id="PWN92080.1"/>
    </source>
</evidence>
<feature type="region of interest" description="Disordered" evidence="1">
    <location>
        <begin position="638"/>
        <end position="660"/>
    </location>
</feature>
<dbReference type="PANTHER" id="PTHR31014:SF0">
    <property type="entry name" value="MITOCHONDRIAL TRANSLATION SYSTEM COMPONENT PET127-RELATED"/>
    <property type="match status" value="1"/>
</dbReference>
<dbReference type="Proteomes" id="UP000245768">
    <property type="component" value="Unassembled WGS sequence"/>
</dbReference>